<dbReference type="EMBL" id="JAPHNI010000355">
    <property type="protein sequence ID" value="KAJ8112041.1"/>
    <property type="molecule type" value="Genomic_DNA"/>
</dbReference>
<evidence type="ECO:0000313" key="1">
    <source>
        <dbReference type="EMBL" id="KAJ8112041.1"/>
    </source>
</evidence>
<evidence type="ECO:0000313" key="2">
    <source>
        <dbReference type="Proteomes" id="UP001153331"/>
    </source>
</evidence>
<accession>A0ACC2IA80</accession>
<sequence length="894" mass="99330">MDGVPSPLQIGSPRTERSSSATALPTVLHAGSPTTRHGNTQWEERPPLAHKNTSGSSRLSQLYQSSPSSVSSISPPVTAAASRRTSYPSPLVPASDSRRTSWGPAPPPPSFHETTAYEPSAIPNDHQDAPTSLQNSSSTKKLFSRLTSLRGASYQRGNYKRIQDDGSDLGRRRLGGLEEGDESGDYFSGASNAMKMGQIGASKKTLQTVTAVEQQYDFSEAGYAAEYERLESQLGAGMNSITERPFTYNPISVGPGLGPGSYARQPHGESGPINTVVQAQKAQEEAEKTGDIVAVAEIPVDISDSFGGGDFETRSMIASSTRPSGDEAQKSYFFPKDPDMPSWRPLTMGSMWLGMLVLIAFGLAGLQEYLCQLSIRKAHEEPPSGLAEFVRADDLSLAEFFTWKYVPIIAFVFYGILWQMSDFEVKRLEPYYQLSRKTGATAGESLNMDYLTFMSWLVPLRALRHRQYAVIWSSVGTLVASGLVPVLQSASITVYPEKKNRISGEPKFIRIDPPWSRAVSGCLIFVAICGIALMYAMRRKSGLLSNPQGIAGIAAMATRSHILTDFRGLDEAPLNMIHKRLRNRRYILHKSSLWQGEYIRDSKERLHEHSTDPRPLMLRPISGVGFVTYLVMFTAAIPIFTFFEPAIVVTDTLPFLLTGIATTVRIFWNTMNCDVRMIQPFYILSKQKAPAKTLTLDYAGTNPLFLPIIALINGHWLVAIVAFGSILAEILTVCVSSINVDGTRFFPGNGRDDDDIKDEKDRHNQEQTFRSFWVSLALTILILLFLISVAILTYMRRSRKFMPRQIGTMASVLAMIYQSKMLLSFIDTERLDSSQMTKHLEKQGKTYALGWFSGRDNDDHLGIDEEPILKGYEFGKNWKDTRMLGHQIGTWEQY</sequence>
<protein>
    <submittedName>
        <fullName evidence="1">Uncharacterized protein</fullName>
    </submittedName>
</protein>
<proteinExistence type="predicted"/>
<reference evidence="1" key="1">
    <citation type="submission" date="2022-11" db="EMBL/GenBank/DDBJ databases">
        <title>Genome Sequence of Boeremia exigua.</title>
        <authorList>
            <person name="Buettner E."/>
        </authorList>
    </citation>
    <scope>NUCLEOTIDE SEQUENCE</scope>
    <source>
        <strain evidence="1">CU02</strain>
    </source>
</reference>
<dbReference type="Proteomes" id="UP001153331">
    <property type="component" value="Unassembled WGS sequence"/>
</dbReference>
<gene>
    <name evidence="1" type="ORF">OPT61_g5501</name>
</gene>
<name>A0ACC2IA80_9PLEO</name>
<comment type="caution">
    <text evidence="1">The sequence shown here is derived from an EMBL/GenBank/DDBJ whole genome shotgun (WGS) entry which is preliminary data.</text>
</comment>
<keyword evidence="2" id="KW-1185">Reference proteome</keyword>
<organism evidence="1 2">
    <name type="scientific">Boeremia exigua</name>
    <dbReference type="NCBI Taxonomy" id="749465"/>
    <lineage>
        <taxon>Eukaryota</taxon>
        <taxon>Fungi</taxon>
        <taxon>Dikarya</taxon>
        <taxon>Ascomycota</taxon>
        <taxon>Pezizomycotina</taxon>
        <taxon>Dothideomycetes</taxon>
        <taxon>Pleosporomycetidae</taxon>
        <taxon>Pleosporales</taxon>
        <taxon>Pleosporineae</taxon>
        <taxon>Didymellaceae</taxon>
        <taxon>Boeremia</taxon>
    </lineage>
</organism>